<dbReference type="Proteomes" id="UP000243488">
    <property type="component" value="Chromosome"/>
</dbReference>
<dbReference type="Gene3D" id="2.40.128.270">
    <property type="match status" value="1"/>
</dbReference>
<keyword evidence="1" id="KW-0732">Signal</keyword>
<gene>
    <name evidence="4" type="ORF">BVH74_15015</name>
</gene>
<evidence type="ECO:0000313" key="4">
    <source>
        <dbReference type="EMBL" id="AQZ95981.1"/>
    </source>
</evidence>
<dbReference type="InterPro" id="IPR005184">
    <property type="entry name" value="DUF306_Meta_HslJ"/>
</dbReference>
<protein>
    <recommendedName>
        <fullName evidence="6">DUF4377 domain-containing protein</fullName>
    </recommendedName>
</protein>
<dbReference type="EMBL" id="CP020100">
    <property type="protein sequence ID" value="AQZ95981.1"/>
    <property type="molecule type" value="Genomic_DNA"/>
</dbReference>
<dbReference type="STRING" id="1931241.BVH74_15015"/>
<feature type="domain" description="DUF306" evidence="2">
    <location>
        <begin position="40"/>
        <end position="152"/>
    </location>
</feature>
<dbReference type="RefSeq" id="WP_080050874.1">
    <property type="nucleotide sequence ID" value="NZ_CP020100.1"/>
</dbReference>
<accession>A0A1V0B7W6</accession>
<evidence type="ECO:0000313" key="5">
    <source>
        <dbReference type="Proteomes" id="UP000243488"/>
    </source>
</evidence>
<dbReference type="Pfam" id="PF03724">
    <property type="entry name" value="META"/>
    <property type="match status" value="1"/>
</dbReference>
<dbReference type="KEGG" id="ppha:BVH74_15015"/>
<name>A0A1V0B7W6_9GAMM</name>
<dbReference type="PANTHER" id="PTHR35535">
    <property type="entry name" value="HEAT SHOCK PROTEIN HSLJ"/>
    <property type="match status" value="1"/>
</dbReference>
<dbReference type="Pfam" id="PF14302">
    <property type="entry name" value="DUF4377"/>
    <property type="match status" value="1"/>
</dbReference>
<dbReference type="InterPro" id="IPR053147">
    <property type="entry name" value="Hsp_HslJ-like"/>
</dbReference>
<proteinExistence type="predicted"/>
<sequence>MLTIARISLFTAPAFALLLTGCSSPSSDSSSPTQISAEQLAAYYWVVQGATDRNGNPVEAFEGDFERPLQLTLNNNQLGIAGSCNLIGGDYRLEGPTLTPGQLVQTMMYCDPEAVMLRETAIKQQLETAQQVQLSSTVPPRLTLTNTHGQRLNLQGEATPETLYGSSGEIMFMEVQAQRVECPHPLMPNHQCLHVREVVYDETGIKQSTGEWQNLYQEIQGYEHRPGIRNVLRLKRFDVANPPADSSSVAYVLDLVVESEVVER</sequence>
<dbReference type="InterPro" id="IPR025485">
    <property type="entry name" value="DUF4377"/>
</dbReference>
<keyword evidence="5" id="KW-1185">Reference proteome</keyword>
<evidence type="ECO:0008006" key="6">
    <source>
        <dbReference type="Google" id="ProtNLM"/>
    </source>
</evidence>
<dbReference type="PROSITE" id="PS51257">
    <property type="entry name" value="PROKAR_LIPOPROTEIN"/>
    <property type="match status" value="1"/>
</dbReference>
<organism evidence="4 5">
    <name type="scientific">Halopseudomonas phragmitis</name>
    <dbReference type="NCBI Taxonomy" id="1931241"/>
    <lineage>
        <taxon>Bacteria</taxon>
        <taxon>Pseudomonadati</taxon>
        <taxon>Pseudomonadota</taxon>
        <taxon>Gammaproteobacteria</taxon>
        <taxon>Pseudomonadales</taxon>
        <taxon>Pseudomonadaceae</taxon>
        <taxon>Halopseudomonas</taxon>
    </lineage>
</organism>
<reference evidence="4 5" key="1">
    <citation type="submission" date="2017-03" db="EMBL/GenBank/DDBJ databases">
        <title>Complete genome sequence of the novel DNRA strain Pseudomonas sp. S-6-2 isolated from Chinese polluted river sediment. Journal of Biotechnology.</title>
        <authorList>
            <person name="Li J."/>
            <person name="Xiang F."/>
            <person name="Wang L."/>
            <person name="Xi L."/>
            <person name="Liu J."/>
        </authorList>
    </citation>
    <scope>NUCLEOTIDE SEQUENCE [LARGE SCALE GENOMIC DNA]</scope>
    <source>
        <strain evidence="4 5">S-6-2</strain>
    </source>
</reference>
<evidence type="ECO:0000259" key="3">
    <source>
        <dbReference type="Pfam" id="PF14302"/>
    </source>
</evidence>
<feature type="signal peptide" evidence="1">
    <location>
        <begin position="1"/>
        <end position="16"/>
    </location>
</feature>
<evidence type="ECO:0000256" key="1">
    <source>
        <dbReference type="SAM" id="SignalP"/>
    </source>
</evidence>
<feature type="domain" description="DUF4377" evidence="3">
    <location>
        <begin position="174"/>
        <end position="258"/>
    </location>
</feature>
<dbReference type="InterPro" id="IPR038670">
    <property type="entry name" value="HslJ-like_sf"/>
</dbReference>
<evidence type="ECO:0000259" key="2">
    <source>
        <dbReference type="Pfam" id="PF03724"/>
    </source>
</evidence>
<feature type="chain" id="PRO_5012234173" description="DUF4377 domain-containing protein" evidence="1">
    <location>
        <begin position="17"/>
        <end position="264"/>
    </location>
</feature>
<dbReference type="PANTHER" id="PTHR35535:SF1">
    <property type="entry name" value="HEAT SHOCK PROTEIN HSLJ"/>
    <property type="match status" value="1"/>
</dbReference>
<dbReference type="AlphaFoldDB" id="A0A1V0B7W6"/>